<accession>A0A8H4VHZ4</accession>
<dbReference type="Proteomes" id="UP000521872">
    <property type="component" value="Unassembled WGS sequence"/>
</dbReference>
<name>A0A8H4VHZ4_9AGAR</name>
<feature type="domain" description="F-box" evidence="2">
    <location>
        <begin position="12"/>
        <end position="61"/>
    </location>
</feature>
<organism evidence="3 4">
    <name type="scientific">Agrocybe pediades</name>
    <dbReference type="NCBI Taxonomy" id="84607"/>
    <lineage>
        <taxon>Eukaryota</taxon>
        <taxon>Fungi</taxon>
        <taxon>Dikarya</taxon>
        <taxon>Basidiomycota</taxon>
        <taxon>Agaricomycotina</taxon>
        <taxon>Agaricomycetes</taxon>
        <taxon>Agaricomycetidae</taxon>
        <taxon>Agaricales</taxon>
        <taxon>Agaricineae</taxon>
        <taxon>Strophariaceae</taxon>
        <taxon>Agrocybe</taxon>
    </lineage>
</organism>
<evidence type="ECO:0000313" key="4">
    <source>
        <dbReference type="Proteomes" id="UP000521872"/>
    </source>
</evidence>
<keyword evidence="4" id="KW-1185">Reference proteome</keyword>
<evidence type="ECO:0000256" key="1">
    <source>
        <dbReference type="SAM" id="MobiDB-lite"/>
    </source>
</evidence>
<dbReference type="PROSITE" id="PS50181">
    <property type="entry name" value="FBOX"/>
    <property type="match status" value="1"/>
</dbReference>
<proteinExistence type="predicted"/>
<dbReference type="EMBL" id="JAACJL010000058">
    <property type="protein sequence ID" value="KAF4611156.1"/>
    <property type="molecule type" value="Genomic_DNA"/>
</dbReference>
<gene>
    <name evidence="3" type="ORF">D9613_006640</name>
</gene>
<feature type="compositionally biased region" description="Low complexity" evidence="1">
    <location>
        <begin position="413"/>
        <end position="426"/>
    </location>
</feature>
<dbReference type="InterPro" id="IPR001810">
    <property type="entry name" value="F-box_dom"/>
</dbReference>
<reference evidence="3 4" key="1">
    <citation type="submission" date="2019-12" db="EMBL/GenBank/DDBJ databases">
        <authorList>
            <person name="Floudas D."/>
            <person name="Bentzer J."/>
            <person name="Ahren D."/>
            <person name="Johansson T."/>
            <person name="Persson P."/>
            <person name="Tunlid A."/>
        </authorList>
    </citation>
    <scope>NUCLEOTIDE SEQUENCE [LARGE SCALE GENOMIC DNA]</scope>
    <source>
        <strain evidence="3 4">CBS 102.39</strain>
    </source>
</reference>
<evidence type="ECO:0000313" key="3">
    <source>
        <dbReference type="EMBL" id="KAF4611156.1"/>
    </source>
</evidence>
<comment type="caution">
    <text evidence="3">The sequence shown here is derived from an EMBL/GenBank/DDBJ whole genome shotgun (WGS) entry which is preliminary data.</text>
</comment>
<evidence type="ECO:0000259" key="2">
    <source>
        <dbReference type="PROSITE" id="PS50181"/>
    </source>
</evidence>
<feature type="region of interest" description="Disordered" evidence="1">
    <location>
        <begin position="408"/>
        <end position="439"/>
    </location>
</feature>
<dbReference type="AlphaFoldDB" id="A0A8H4VHZ4"/>
<sequence>MEPVHDETGSWLAPIMKLPLEILLSIITLLDMPDILRFRMASYERIIWISRLKEQSAYLPLSSELSEALHHEDQYLHAYTTPFLEKTVTQAYRTAKLWLEPRSGTAQKLKDTIRGTLMGLRMFQDRWLVAPYYEGMVFVYDASDGSLYGSLTGTGCSWSSFGVSMSSSESMLTIALARTHPPYLTEIYQLKCSPTRTTQSYTGFYLLQSFPLSFDTTLQAIKPADKSLVISKPGVVEIIYWDKQFHVDLGKKSITLQLEGLEGLWNGIIAVTFIGPYVLVFKTRSLEIHGKDSSTALLKHAFSMTFRVVSFSDSITSHDSSSGIVKHEMTLFAYDVIQGLFHYTVRLTVLPSDGSSRDMPLSLDVRLTGIYPLALGVVHPHPQGSGTPSAIESSSVPMTFSANFSPSPTFTPSHASPGGMSSSSVYSREDNNSTPTPISASSDYSSCGFLSAHVLGPQGKRGIWVERKRSSIVREVHVWARQPPTNRAPNVSLSSSLPADPSSTAVEIDRNVVYTSKSYDLRDDITCCAFGELSGTIVLGHRSGELSIIRLDDRNTT</sequence>
<protein>
    <recommendedName>
        <fullName evidence="2">F-box domain-containing protein</fullName>
    </recommendedName>
</protein>